<protein>
    <recommendedName>
        <fullName evidence="3">protein O-GlcNAc transferase</fullName>
        <ecNumber evidence="3">2.4.1.255</ecNumber>
    </recommendedName>
</protein>
<dbReference type="InterPro" id="IPR011990">
    <property type="entry name" value="TPR-like_helical_dom_sf"/>
</dbReference>
<dbReference type="KEGG" id="gog:C1280_24770"/>
<dbReference type="SUPFAM" id="SSF53756">
    <property type="entry name" value="UDP-Glycosyltransferase/glycogen phosphorylase"/>
    <property type="match status" value="1"/>
</dbReference>
<dbReference type="PANTHER" id="PTHR44835:SF1">
    <property type="entry name" value="PROTEIN O-GLCNAC TRANSFERASE"/>
    <property type="match status" value="1"/>
</dbReference>
<feature type="repeat" description="TPR" evidence="8">
    <location>
        <begin position="277"/>
        <end position="310"/>
    </location>
</feature>
<feature type="domain" description="O-GlcNAc transferase C-terminal" evidence="9">
    <location>
        <begin position="527"/>
        <end position="701"/>
    </location>
</feature>
<proteinExistence type="inferred from homology"/>
<dbReference type="AlphaFoldDB" id="A0A2Z3HF15"/>
<dbReference type="Gene3D" id="3.40.50.11380">
    <property type="match status" value="1"/>
</dbReference>
<evidence type="ECO:0000256" key="1">
    <source>
        <dbReference type="ARBA" id="ARBA00004922"/>
    </source>
</evidence>
<evidence type="ECO:0000256" key="3">
    <source>
        <dbReference type="ARBA" id="ARBA00011970"/>
    </source>
</evidence>
<keyword evidence="7 8" id="KW-0802">TPR repeat</keyword>
<sequence>MTRAPGYGKRPATWRPGAFQDNTARTVRPLRPEGPVATLDDLFQRAVAAHRSGSLDEAEHGYRQLLTATPNHPPALTNLAAIVAQRGDADEAERLYLESLGADPDQLNTHFNLANLYRRTGRSADAIPHYEDALRLSPDAPAVLVNLGLAAGDVGNWPRSVECFARAVTVNPDVPEGLTLLGDALARCGRRAEAIGAFREAVARFPDQPRGYCHLGLHLAATGEHEQAVEVLEKAVELRADYPEAQNALGVAYEAVGRADEAQRAYRAAVELRDGFADAWANLGTSLGEQGRVGEAVAALRKALDLAPNPIAQSALLTNLLYPGTLTPEQLRDEHVAWAQKHADPLTPAEKPRRTNRPGRVRVGYVIGEFKSRAAVSFLEALLTHHDRRQFHVTVYANSGRQGEVYERLHRLADTWHPIPHLTDERAAELIRTDEIDILADLNGHGQGNRLLLFARKPAPVQLSLFGYPATTGMRAMDYRVTDAVADPPGADALYVEKLLRLPDLGGVYVPPADAPVPSAAPAARRAFTFGCLNHPAKLSDACLDAWAAVLKAVPKSRLVLLAGQSVASSAEISARFTQRGIVTDRLELVYRLSGSDYFEAYQPLDLMLDPFPYGGAVTTCDALWMGVPVLTVAGRDARGRQSMSLLTALGLPEFIADDTDQLVTLAATWADQRAGLADLRSSLRDMMSQSPVTNVPGYVNYLEAAYKGL</sequence>
<dbReference type="OrthoDB" id="9777890at2"/>
<comment type="similarity">
    <text evidence="2">Belongs to the glycosyltransferase 41 family. O-GlcNAc transferase subfamily.</text>
</comment>
<keyword evidence="5" id="KW-0808">Transferase</keyword>
<dbReference type="Pfam" id="PF13844">
    <property type="entry name" value="Glyco_transf_41"/>
    <property type="match status" value="2"/>
</dbReference>
<organism evidence="10 11">
    <name type="scientific">Gemmata obscuriglobus</name>
    <dbReference type="NCBI Taxonomy" id="114"/>
    <lineage>
        <taxon>Bacteria</taxon>
        <taxon>Pseudomonadati</taxon>
        <taxon>Planctomycetota</taxon>
        <taxon>Planctomycetia</taxon>
        <taxon>Gemmatales</taxon>
        <taxon>Gemmataceae</taxon>
        <taxon>Gemmata</taxon>
    </lineage>
</organism>
<dbReference type="Pfam" id="PF13432">
    <property type="entry name" value="TPR_16"/>
    <property type="match status" value="1"/>
</dbReference>
<dbReference type="EMBL" id="CP025958">
    <property type="protein sequence ID" value="AWM39900.1"/>
    <property type="molecule type" value="Genomic_DNA"/>
</dbReference>
<dbReference type="PROSITE" id="PS50005">
    <property type="entry name" value="TPR"/>
    <property type="match status" value="6"/>
</dbReference>
<evidence type="ECO:0000256" key="7">
    <source>
        <dbReference type="ARBA" id="ARBA00022803"/>
    </source>
</evidence>
<feature type="repeat" description="TPR" evidence="8">
    <location>
        <begin position="141"/>
        <end position="174"/>
    </location>
</feature>
<evidence type="ECO:0000256" key="4">
    <source>
        <dbReference type="ARBA" id="ARBA00022676"/>
    </source>
</evidence>
<dbReference type="InterPro" id="IPR051939">
    <property type="entry name" value="Glycosyltr_41/O-GlcNAc_trsf"/>
</dbReference>
<evidence type="ECO:0000313" key="10">
    <source>
        <dbReference type="EMBL" id="AWM39900.1"/>
    </source>
</evidence>
<evidence type="ECO:0000256" key="6">
    <source>
        <dbReference type="ARBA" id="ARBA00022737"/>
    </source>
</evidence>
<name>A0A2Z3HF15_9BACT</name>
<keyword evidence="6" id="KW-0677">Repeat</keyword>
<feature type="repeat" description="TPR" evidence="8">
    <location>
        <begin position="107"/>
        <end position="140"/>
    </location>
</feature>
<feature type="repeat" description="TPR" evidence="8">
    <location>
        <begin position="243"/>
        <end position="276"/>
    </location>
</feature>
<comment type="pathway">
    <text evidence="1">Protein modification; protein glycosylation.</text>
</comment>
<feature type="domain" description="O-GlcNAc transferase C-terminal" evidence="9">
    <location>
        <begin position="354"/>
        <end position="503"/>
    </location>
</feature>
<reference evidence="10 11" key="1">
    <citation type="submission" date="2018-01" db="EMBL/GenBank/DDBJ databases">
        <title>G. obscuriglobus.</title>
        <authorList>
            <person name="Franke J."/>
            <person name="Blomberg W."/>
            <person name="Selmecki A."/>
        </authorList>
    </citation>
    <scope>NUCLEOTIDE SEQUENCE [LARGE SCALE GENOMIC DNA]</scope>
    <source>
        <strain evidence="10 11">DSM 5831</strain>
    </source>
</reference>
<dbReference type="InterPro" id="IPR019734">
    <property type="entry name" value="TPR_rpt"/>
</dbReference>
<dbReference type="SMART" id="SM00028">
    <property type="entry name" value="TPR"/>
    <property type="match status" value="8"/>
</dbReference>
<gene>
    <name evidence="10" type="ORF">C1280_24770</name>
</gene>
<dbReference type="Gene3D" id="1.25.40.10">
    <property type="entry name" value="Tetratricopeptide repeat domain"/>
    <property type="match status" value="3"/>
</dbReference>
<dbReference type="Gene3D" id="3.40.50.2000">
    <property type="entry name" value="Glycogen Phosphorylase B"/>
    <property type="match status" value="1"/>
</dbReference>
<dbReference type="Pfam" id="PF13424">
    <property type="entry name" value="TPR_12"/>
    <property type="match status" value="1"/>
</dbReference>
<feature type="repeat" description="TPR" evidence="8">
    <location>
        <begin position="209"/>
        <end position="242"/>
    </location>
</feature>
<evidence type="ECO:0000256" key="5">
    <source>
        <dbReference type="ARBA" id="ARBA00022679"/>
    </source>
</evidence>
<keyword evidence="11" id="KW-1185">Reference proteome</keyword>
<keyword evidence="4" id="KW-0328">Glycosyltransferase</keyword>
<dbReference type="Proteomes" id="UP000245802">
    <property type="component" value="Chromosome"/>
</dbReference>
<accession>A0A2Z3HF15</accession>
<dbReference type="EC" id="2.4.1.255" evidence="3"/>
<feature type="repeat" description="TPR" evidence="8">
    <location>
        <begin position="73"/>
        <end position="106"/>
    </location>
</feature>
<evidence type="ECO:0000256" key="2">
    <source>
        <dbReference type="ARBA" id="ARBA00005386"/>
    </source>
</evidence>
<dbReference type="PANTHER" id="PTHR44835">
    <property type="entry name" value="UDP-N-ACETYLGLUCOSAMINE--PEPTIDE N-ACETYLGLUCOSAMINYLTRANSFERASE SPINDLY-RELATED"/>
    <property type="match status" value="1"/>
</dbReference>
<dbReference type="PROSITE" id="PS50293">
    <property type="entry name" value="TPR_REGION"/>
    <property type="match status" value="2"/>
</dbReference>
<dbReference type="GO" id="GO:0097363">
    <property type="term" value="F:protein O-acetylglucosaminyltransferase activity"/>
    <property type="evidence" value="ECO:0007669"/>
    <property type="project" value="UniProtKB-EC"/>
</dbReference>
<evidence type="ECO:0000259" key="9">
    <source>
        <dbReference type="Pfam" id="PF13844"/>
    </source>
</evidence>
<dbReference type="Pfam" id="PF13414">
    <property type="entry name" value="TPR_11"/>
    <property type="match status" value="1"/>
</dbReference>
<dbReference type="Pfam" id="PF07719">
    <property type="entry name" value="TPR_2"/>
    <property type="match status" value="1"/>
</dbReference>
<dbReference type="InterPro" id="IPR029489">
    <property type="entry name" value="OGT/SEC/SPY_C"/>
</dbReference>
<dbReference type="SUPFAM" id="SSF48452">
    <property type="entry name" value="TPR-like"/>
    <property type="match status" value="1"/>
</dbReference>
<dbReference type="InterPro" id="IPR013105">
    <property type="entry name" value="TPR_2"/>
</dbReference>
<evidence type="ECO:0000256" key="8">
    <source>
        <dbReference type="PROSITE-ProRule" id="PRU00339"/>
    </source>
</evidence>
<evidence type="ECO:0000313" key="11">
    <source>
        <dbReference type="Proteomes" id="UP000245802"/>
    </source>
</evidence>